<sequence length="186" mass="21738">MFKIDLFSHKKAVEGFILFQFTIVMISILIAYKLAYSLTHIIEQNIVFNMIFGLIGFAVVYFLHEFIHNIMFRVMAKGNKPEYRIKRGLITTHMPNVYFKKWQYITIMLAPLVIITSVLLIVFSFFAYSSIIFIACFHLGYCVMDMYFLTGVFNKHVQLIEDTDEGIKYYTKAPAPVHEFQAEIKS</sequence>
<evidence type="ECO:0000256" key="1">
    <source>
        <dbReference type="SAM" id="Phobius"/>
    </source>
</evidence>
<keyword evidence="1" id="KW-0812">Transmembrane</keyword>
<evidence type="ECO:0000313" key="3">
    <source>
        <dbReference type="Proteomes" id="UP000223828"/>
    </source>
</evidence>
<evidence type="ECO:0000313" key="2">
    <source>
        <dbReference type="EMBL" id="PHK49520.1"/>
    </source>
</evidence>
<dbReference type="Proteomes" id="UP000223828">
    <property type="component" value="Unassembled WGS sequence"/>
</dbReference>
<feature type="transmembrane region" description="Helical" evidence="1">
    <location>
        <begin position="104"/>
        <end position="125"/>
    </location>
</feature>
<accession>A0A2C6WK90</accession>
<dbReference type="RefSeq" id="WP_099090425.1">
    <property type="nucleotide sequence ID" value="NZ_MRZN01000011.1"/>
</dbReference>
<keyword evidence="1" id="KW-1133">Transmembrane helix</keyword>
<name>A0A2C6WK90_9STAP</name>
<protein>
    <submittedName>
        <fullName evidence="2">Permease</fullName>
    </submittedName>
</protein>
<dbReference type="InterPro" id="IPR021683">
    <property type="entry name" value="DUF3267"/>
</dbReference>
<gene>
    <name evidence="2" type="ORF">BTJ66_07895</name>
</gene>
<feature type="transmembrane region" description="Helical" evidence="1">
    <location>
        <begin position="46"/>
        <end position="67"/>
    </location>
</feature>
<dbReference type="EMBL" id="MRZN01000011">
    <property type="protein sequence ID" value="PHK49520.1"/>
    <property type="molecule type" value="Genomic_DNA"/>
</dbReference>
<organism evidence="2 3">
    <name type="scientific">Staphylococcus edaphicus</name>
    <dbReference type="NCBI Taxonomy" id="1955013"/>
    <lineage>
        <taxon>Bacteria</taxon>
        <taxon>Bacillati</taxon>
        <taxon>Bacillota</taxon>
        <taxon>Bacilli</taxon>
        <taxon>Bacillales</taxon>
        <taxon>Staphylococcaceae</taxon>
        <taxon>Staphylococcus</taxon>
    </lineage>
</organism>
<feature type="transmembrane region" description="Helical" evidence="1">
    <location>
        <begin position="12"/>
        <end position="34"/>
    </location>
</feature>
<dbReference type="OrthoDB" id="2402052at2"/>
<feature type="transmembrane region" description="Helical" evidence="1">
    <location>
        <begin position="131"/>
        <end position="149"/>
    </location>
</feature>
<proteinExistence type="predicted"/>
<comment type="caution">
    <text evidence="2">The sequence shown here is derived from an EMBL/GenBank/DDBJ whole genome shotgun (WGS) entry which is preliminary data.</text>
</comment>
<dbReference type="Pfam" id="PF11667">
    <property type="entry name" value="DUF3267"/>
    <property type="match status" value="1"/>
</dbReference>
<keyword evidence="1" id="KW-0472">Membrane</keyword>
<reference evidence="3" key="1">
    <citation type="submission" date="2017-10" db="EMBL/GenBank/DDBJ databases">
        <title>Staphylococcus edaphicus sp. nov., isolated in Antarctica, harbouring mecC gene and genomic islands essential in adaptation to extreme environment.</title>
        <authorList>
            <person name="Pantucek R."/>
            <person name="Sedlacek I."/>
            <person name="Indrakova A."/>
            <person name="Vrbovska V."/>
            <person name="Maslanova I."/>
            <person name="Kovarovic V."/>
            <person name="Svec P."/>
            <person name="Kralova S."/>
            <person name="Kristofova L."/>
            <person name="Keklakova J."/>
            <person name="Petras P."/>
            <person name="Doskar J."/>
        </authorList>
    </citation>
    <scope>NUCLEOTIDE SEQUENCE [LARGE SCALE GENOMIC DNA]</scope>
    <source>
        <strain evidence="3">CCM 5085</strain>
    </source>
</reference>
<dbReference type="AlphaFoldDB" id="A0A2C6WK90"/>